<reference evidence="1 2" key="1">
    <citation type="submission" date="2016-07" db="EMBL/GenBank/DDBJ databases">
        <title>Pervasive Adenine N6-methylation of Active Genes in Fungi.</title>
        <authorList>
            <consortium name="DOE Joint Genome Institute"/>
            <person name="Mondo S.J."/>
            <person name="Dannebaum R.O."/>
            <person name="Kuo R.C."/>
            <person name="Labutti K."/>
            <person name="Haridas S."/>
            <person name="Kuo A."/>
            <person name="Salamov A."/>
            <person name="Ahrendt S.R."/>
            <person name="Lipzen A."/>
            <person name="Sullivan W."/>
            <person name="Andreopoulos W.B."/>
            <person name="Clum A."/>
            <person name="Lindquist E."/>
            <person name="Daum C."/>
            <person name="Ramamoorthy G.K."/>
            <person name="Gryganskyi A."/>
            <person name="Culley D."/>
            <person name="Magnuson J.K."/>
            <person name="James T.Y."/>
            <person name="O'Malley M.A."/>
            <person name="Stajich J.E."/>
            <person name="Spatafora J.W."/>
            <person name="Visel A."/>
            <person name="Grigoriev I.V."/>
        </authorList>
    </citation>
    <scope>NUCLEOTIDE SEQUENCE [LARGE SCALE GENOMIC DNA]</scope>
    <source>
        <strain evidence="1 2">NRRL 2496</strain>
    </source>
</reference>
<dbReference type="InParanoid" id="A0A1X2HHI9"/>
<organism evidence="1 2">
    <name type="scientific">Syncephalastrum racemosum</name>
    <name type="common">Filamentous fungus</name>
    <dbReference type="NCBI Taxonomy" id="13706"/>
    <lineage>
        <taxon>Eukaryota</taxon>
        <taxon>Fungi</taxon>
        <taxon>Fungi incertae sedis</taxon>
        <taxon>Mucoromycota</taxon>
        <taxon>Mucoromycotina</taxon>
        <taxon>Mucoromycetes</taxon>
        <taxon>Mucorales</taxon>
        <taxon>Syncephalastraceae</taxon>
        <taxon>Syncephalastrum</taxon>
    </lineage>
</organism>
<dbReference type="Proteomes" id="UP000242180">
    <property type="component" value="Unassembled WGS sequence"/>
</dbReference>
<evidence type="ECO:0000313" key="1">
    <source>
        <dbReference type="EMBL" id="ORY98492.1"/>
    </source>
</evidence>
<sequence length="85" mass="9823">MYYVVFACPSRCFRWLSWDSFKCGIRGCPTGWTGECPSPRDGARATDYHFGGRTAKRHSIFYLKNDSIFTTFLSDMSQLMYSCHV</sequence>
<keyword evidence="2" id="KW-1185">Reference proteome</keyword>
<gene>
    <name evidence="1" type="ORF">BCR43DRAFT_487626</name>
</gene>
<name>A0A1X2HHI9_SYNRA</name>
<dbReference type="AlphaFoldDB" id="A0A1X2HHI9"/>
<protein>
    <submittedName>
        <fullName evidence="1">Uncharacterized protein</fullName>
    </submittedName>
</protein>
<comment type="caution">
    <text evidence="1">The sequence shown here is derived from an EMBL/GenBank/DDBJ whole genome shotgun (WGS) entry which is preliminary data.</text>
</comment>
<proteinExistence type="predicted"/>
<dbReference type="EMBL" id="MCGN01000003">
    <property type="protein sequence ID" value="ORY98492.1"/>
    <property type="molecule type" value="Genomic_DNA"/>
</dbReference>
<evidence type="ECO:0000313" key="2">
    <source>
        <dbReference type="Proteomes" id="UP000242180"/>
    </source>
</evidence>
<accession>A0A1X2HHI9</accession>